<organism evidence="1 2">
    <name type="scientific">Enhygromyxa salina</name>
    <dbReference type="NCBI Taxonomy" id="215803"/>
    <lineage>
        <taxon>Bacteria</taxon>
        <taxon>Pseudomonadati</taxon>
        <taxon>Myxococcota</taxon>
        <taxon>Polyangia</taxon>
        <taxon>Nannocystales</taxon>
        <taxon>Nannocystaceae</taxon>
        <taxon>Enhygromyxa</taxon>
    </lineage>
</organism>
<accession>A0A0C2CQ14</accession>
<dbReference type="AlphaFoldDB" id="A0A0C2CQ14"/>
<name>A0A0C2CQ14_9BACT</name>
<gene>
    <name evidence="1" type="ORF">DB30_00410</name>
</gene>
<dbReference type="Proteomes" id="UP000031599">
    <property type="component" value="Unassembled WGS sequence"/>
</dbReference>
<evidence type="ECO:0000313" key="1">
    <source>
        <dbReference type="EMBL" id="KIG13266.1"/>
    </source>
</evidence>
<dbReference type="EMBL" id="JMCC02000103">
    <property type="protein sequence ID" value="KIG13266.1"/>
    <property type="molecule type" value="Genomic_DNA"/>
</dbReference>
<comment type="caution">
    <text evidence="1">The sequence shown here is derived from an EMBL/GenBank/DDBJ whole genome shotgun (WGS) entry which is preliminary data.</text>
</comment>
<evidence type="ECO:0000313" key="2">
    <source>
        <dbReference type="Proteomes" id="UP000031599"/>
    </source>
</evidence>
<protein>
    <submittedName>
        <fullName evidence="1">Uncharacterized protein</fullName>
    </submittedName>
</protein>
<proteinExistence type="predicted"/>
<sequence>MTLLDTINRVATQNRWPLRQDANGEIRVEVGLQGGRTQVVTLAQGNDPEGDPIAYVWSVAGHISVARDLAAVMRFSVKLSYGCTAIKDDKVIVKHSLRVLGSDDNSFRKAMFFVARAADTLEAEAYGGADNN</sequence>
<reference evidence="1 2" key="1">
    <citation type="submission" date="2014-12" db="EMBL/GenBank/DDBJ databases">
        <title>Genome assembly of Enhygromyxa salina DSM 15201.</title>
        <authorList>
            <person name="Sharma G."/>
            <person name="Subramanian S."/>
        </authorList>
    </citation>
    <scope>NUCLEOTIDE SEQUENCE [LARGE SCALE GENOMIC DNA]</scope>
    <source>
        <strain evidence="1 2">DSM 15201</strain>
    </source>
</reference>
<dbReference type="RefSeq" id="WP_052556095.1">
    <property type="nucleotide sequence ID" value="NZ_JMCC02000103.1"/>
</dbReference>